<dbReference type="RefSeq" id="XP_073900905.1">
    <property type="nucleotide sequence ID" value="XM_074044804.1"/>
</dbReference>
<evidence type="ECO:0000313" key="1">
    <source>
        <dbReference type="Proteomes" id="UP001732720"/>
    </source>
</evidence>
<name>A0AC58K7K3_CASCN</name>
<proteinExistence type="predicted"/>
<dbReference type="Proteomes" id="UP001732720">
    <property type="component" value="Chromosome 11"/>
</dbReference>
<sequence length="4593" mass="525716">MDKEEANTKPRPLKYKEPKYKDVSPSENQPAEVAPKETLKHKTFSVPLKSEKTEEIYQDYYPEPKDDDVTRHIIELREKLGWQTVLWQHNLKYNSPEVAAWKVLKETLKDGGEFVYCLPRDNIKDLYNPYDLQVVSAHIARKCKEFWIITASFISKVTKISDNTEEIELIPALEWLSDRKRYYFLQQLKMFSNFRINKAFVTWKLNVRRIKTEKSRSFLYNHLFLADELFQACLLYIWGLCEDALNLKTNVEDEGNPSAVCLLKLDHSRTYSLDEFCEEQSQQATQALKQLETIRDKAILEIKSTILKVAEKKEIKEYFESKVSDVDQKHFKLPKFRHLLERNLRFLMLVDYIFQELIRQLMNRAVTLLLELFCGSARMPCSGEKRNENLIRTLKDNFFSSIEMTNNYEELIDSNLPALSAQMSGVKMDTDINEVLDNSKMEKDLRKMYAPIFEVSLHLRVPDESESSEHFEEGLHESDQGPKEWARYEEDVMSENENISVKYYSNEELLLEGKKPKTSAVNFEGILSDTEDTSEYKNTHMNDKFSEFPTNLFIDPNRLEFSKKIQNLVANIENGITSIVPLHQDPHLFMFIDMVSTMDLSNIENVTKYKKPIRWPDCQILFEMDSAYQNKIVSLLTIIGNAMGLVSAYSCKFLKFCTMVEQARDMKMRISAREELTLVEFKSVLHKFINYYRHIVTMAIEKRIHIFKVLSLDYQSECLPYVESIIHISHTLLRSVIEKRIANLLEVVESSLEQLECDPTEIEEFVEQFAFLDTISSKISRLEKEYSTVSQLYSVVKYYEVDISEEQNALYKILSIKFSQLKTSLKLSTTTRDAAIAKFRNNLESCITRLRVDVSNLKAKIRTPVLLCASTKAATAMEMVRTLSEEVASLAHKADIYSNYQDHFEDSQHQIHSFNLEEIAQIVLSEIADIECDLTLRKILWEAQEEWGTLFWEWRKCSLQTIDVDLVQRSVSKWLHIIHVLEKGLPKNDMVAHLKQSVMDFKQKLPIIMAMGNPCLKPRHWEAIQEVVGKSLDKNCPVEDLLALKMFQYESEINEISISATNEAALEKMLFKIIDLWNTTPLHLVLHHTETYSILVISSIDDILAQLEESQVVLTTIKGSPYLGPIKDLLSEWDRNLNLFSHTLQEWMNCQRNWLYLEPIFHSSEIQRQLPEETKLFSRVISIWKEVMSKILNKLDALRITTSAGVLELLQHCNTHLEHVKKRLEDYLETKRMIFPRFYFLSNVELLDVLSDSRNPESVQPHLGKCFENIKQVLICKEEVGPPSVKMLISAEGEGLILPKKVRIRSAVEQWLVNIEKNMIDMLKKFVSQGVEDWNHQIFSLWVLSHPGQVVLTVSQIMFYNDCIKSFESSHSKEELEKVHIDVMNHLKEIAELVVINTSNLRAKSVLEALLTLYVYCRDIVVDLLLKDIFHAEDFEWTRHLQYKWNEKRKLCYVSQGDASFVYGYEYLGCSPRLVITPLTDRCWLTLTGALSLNLGGCTAGPAGSGKTETIKDLAKALGKHCVVFNCFEDLDYKIVGKFFFGLVQSGAWCCFDEFNLIDVEVLSVTASQILQIKVAKDSYSVRFILDGKEMRINMSCAVFITMNPGYGGRVELPDNLKSLFRPVVMIMPNYQMIAEIILFAFGFDSAKSLSGKLVNLYELANKQLSQQAHYDFGLRSLKAVLLMAEKKRQEFKCNTSDNLCEASEALVIIEAVREATLSKFLPEDVPLFEKIIGDIFPGVTVPKVNQLALEKVIHIATEQLGFQHWPPQKEKIIQFHNQLQARVGVMLVGPTGGGKTTARRILEKALILLPAVDLLSLKDRQSASKIPGKKGKVDIYVLNPKCITLSELYGQLDPNTMEWTDGLLSAAVRNYVYSNPASYSKRDTDLGLKSRISDLSNVFQLESSDPTDIDDSFVKDTVKDDKILESHSFDWQWIVLDGPVDILWVENLNSVLDDTRTLCLANSERIALTSSIRMIFEVDSLSQASPATVSRCAMVYMDPVDLGWEPYIKCWLLKTSNIMSQSGVDCLESMIKKSVPDGLQFIKKHQKFLPYPMQDITIVTTLCRILDAFFEFMSTKGGFGQSDDKDGTSTKETKSLKVRYKDSEKSHLKYENTWYLEKNPDKLTVMLQKLFVFAFTWAFGGTLKREDEHEDDTLFFSTFETDSFAEVTYNFDNLVHEIFEGESKITIGIKLPIGERSVFGYFVDIQQCEFIPWSDLVPNVHSLIQRGTSLLTNLQGPGEHMMAECEGCVSHTATRDTTCLAFLMSLLLKNSCPVLLTGESGVGKTATIKQMLEKLEGPEAFAVKYGSILGEVLLHNEIKKSSLKQNISILISESHKTAAGTMDNTKKLEAGTVKSSFKNNNNKGIVVSTINFNTNITAAKTKEMILKKLIRRSKDTLGAPKNNKIIIFIDDMNMPISDIYGAQPPLELIRQLLDMGGVYDTERNTWKNIQDFAVVASCVPAVGGNDISPRLLKHFSTLVLPHPPQSALCTIFQAHLGIFFSNNNFTSEVQKCKAQIASCSFAVYHEVCKTMLPTPTKCHYMFNLRDMFKLLLGLLQADRTVIYNKEMAALLFVHEATRVFHDRLIEPAEKSLFYQLLSKQLENCFQIQWNSQKLMSNPTVFVDFLDINKPHRKKIYQNIKDYDKLTNILNDFQMKLDSTSLEISHSMVLFKEAIEHITRATRVLRQPGSHMLLLGMDGCGKETCATLACYLADHELHLVPESYNYAYTEFKEMFKNVLIQAGLEGSPSVLMLTSLYREQESFLEDLSFIINAGKIIELFENEELDSVAMRIRSVAEQSGYMDNRQSLLSFFQKRIYKSFHIFMIMSPVGSDFRQTCRAYPSMISSCTIDFYHRWPEEALFVVANSYLGEKVNLENREVNKILPQRVQIHESMKDLSMKYFQETRRHCYVTPSNYLQFMETFVHILRSREEEMKMKRNRFYMGLSKILEATTLVTEMQEELLILGPQIEQKTRETELLMEKLQKDSQVVERVQMLVKQDEEIMAEEVRIVEDYAQKAASELRNVLPALEKAIVALNALDKADVSELRVYTRPPFLILTVMNAVCILLQKKPNWATAKLLLSETGFLKKLINLDKDSIPDKVFLKLKRILNLPDFNPNKVALVSVACCSMCQWVIALNNYHDVQKLVGPKQVQVAEAQNVLKIAKQRLAEKQRGVQMVEEHLLFLQTAYKDTIAEKQQLANRRKVATRRLQCASVLLSVLGTEKTRWQETINQIDSKLEGVLGDILLSAACIVYSGVLTPEFRQLMVTKWESLCMENKISLSSRFSLIEVMAEKNEIRQWHSQGLPLGQHSTENAILMKHGQQWPLLIDPHKQAYKWIRQMEGPRLHELSIEDSNYPKKIESAVKTGMSILLQNLPETLSPGLKAILKKDIYQRRGQYFIRVDDSEIEYNVKFRLYLSTERDNPHFLPSVCNFVTMINFTITFHGLQDQLLSTVVTHEVPHLEDERCQLLESISRDAVTLEELEEKTLTLLQKAQGYILDDEEIVDTLSKSKITSNEISKRIKATVKAESELQATRKSYLPIATRGTLLYFLVASLTQVNYMYQFSLDWFRKVFVSSVFSKRKEQEGGLESDTMPLEKVDEIPNVSSQSNLESGENLVDNHVKNSIEVLTRNVFKVVAAALFNQHKLCFSFLLCTTIMQHNADSNVSTDNIGFLPDKEWNIFLYSGILINIKTVLPRPGLDAVFEARRKEHLQWLSAQKWKQCQYVATHLEPFSLLCKSLLSNARQWDAFRDSMSVYSLVSMPFSAENASPEESVTRPEESKEAEPWDEGEEMHNPINFPWENLTPFQRLILIKILRPERLKSSVGNFVTEKMGKEYIHQTAVNLKESYRESTAETPLILIHSDGVDLTSILLRFAQELKGTTKHVTMISLGRGQAAKAEELMATALAKGQQWVFLQNCHLAASFMPRLCAVVESLSSPDVTLHPEFRLWLSSKSDSSFPISILQTGIKIAMESPQGLKSNLLQTFGYGGSGLVTEEIFERSDCGPWWKKLLFSLSFFNAVINERNNYGTLGWNIPYNFISSDLEVSIKVLGNALSKQPDIPWPALQYLIGDVIYGGRLTDIWDSRCLKTLLYKFCSPKVLKGDFSFSGEEVREKVPSSARFNDYIHIIQSLPDDDSAEVLGIHPEATRSCRETQAQKFIDTLIALQPREAPVTLMISPEHSNDELVLEMVSDILSRLPLTVEKEESSGSGHPSTLKGLVSSSIWQVLLQNKEDQDPLIQCVLITLLNQEIERFDKLLSVIHKSLKDLQLAIKGENILTQELEEIYDCFLRMKVPTLWQKHAYRSCRPLSSWVTDLTQRLSFFNTWAKVAYTAIHHRYIRLVAHWKQTASRKSKWPTEQSEGLFEGFPARYWLPAFFFPQGFLIAVLQDYGRAQGISTDMLTFTHHVISDHSEEGDEEFSVVIHKKLNIVRRAFQVPEGQSVIPSTDLCPALPPVRTPCSSSQSAARHPGPTCPGLANTHKGVHTFGLFIEGAQWNHEQKLLEDSLPLEMCCDFPDIYFLPTQVTSPETSNASTKTDLELYTFECPVYQTPKRSRIVTTTGLSTNFLTSVYLPTKKPPTHWITMQVALLCEKKE</sequence>
<accession>A0AC58K7K3</accession>
<evidence type="ECO:0000313" key="2">
    <source>
        <dbReference type="RefSeq" id="XP_073900905.1"/>
    </source>
</evidence>
<keyword evidence="1" id="KW-1185">Reference proteome</keyword>
<protein>
    <submittedName>
        <fullName evidence="2">Dynein axonemal heavy chain 14</fullName>
    </submittedName>
</protein>
<organism evidence="1 2">
    <name type="scientific">Castor canadensis</name>
    <name type="common">American beaver</name>
    <dbReference type="NCBI Taxonomy" id="51338"/>
    <lineage>
        <taxon>Eukaryota</taxon>
        <taxon>Metazoa</taxon>
        <taxon>Chordata</taxon>
        <taxon>Craniata</taxon>
        <taxon>Vertebrata</taxon>
        <taxon>Euteleostomi</taxon>
        <taxon>Mammalia</taxon>
        <taxon>Eutheria</taxon>
        <taxon>Euarchontoglires</taxon>
        <taxon>Glires</taxon>
        <taxon>Rodentia</taxon>
        <taxon>Castorimorpha</taxon>
        <taxon>Castoridae</taxon>
        <taxon>Castor</taxon>
    </lineage>
</organism>
<gene>
    <name evidence="2" type="primary">Dnah14</name>
</gene>
<reference evidence="2" key="1">
    <citation type="submission" date="2025-08" db="UniProtKB">
        <authorList>
            <consortium name="RefSeq"/>
        </authorList>
    </citation>
    <scope>IDENTIFICATION</scope>
</reference>